<feature type="non-terminal residue" evidence="3">
    <location>
        <position position="177"/>
    </location>
</feature>
<dbReference type="InterPro" id="IPR003323">
    <property type="entry name" value="OTU_dom"/>
</dbReference>
<keyword evidence="3" id="KW-0645">Protease</keyword>
<dbReference type="Gene3D" id="3.90.70.80">
    <property type="match status" value="1"/>
</dbReference>
<feature type="compositionally biased region" description="Low complexity" evidence="1">
    <location>
        <begin position="53"/>
        <end position="68"/>
    </location>
</feature>
<organism evidence="3 4">
    <name type="scientific">Plakobranchus ocellatus</name>
    <dbReference type="NCBI Taxonomy" id="259542"/>
    <lineage>
        <taxon>Eukaryota</taxon>
        <taxon>Metazoa</taxon>
        <taxon>Spiralia</taxon>
        <taxon>Lophotrochozoa</taxon>
        <taxon>Mollusca</taxon>
        <taxon>Gastropoda</taxon>
        <taxon>Heterobranchia</taxon>
        <taxon>Euthyneura</taxon>
        <taxon>Panpulmonata</taxon>
        <taxon>Sacoglossa</taxon>
        <taxon>Placobranchoidea</taxon>
        <taxon>Plakobranchidae</taxon>
        <taxon>Plakobranchus</taxon>
    </lineage>
</organism>
<dbReference type="Proteomes" id="UP000735302">
    <property type="component" value="Unassembled WGS sequence"/>
</dbReference>
<evidence type="ECO:0000313" key="3">
    <source>
        <dbReference type="EMBL" id="GFO18652.1"/>
    </source>
</evidence>
<evidence type="ECO:0000313" key="4">
    <source>
        <dbReference type="Proteomes" id="UP000735302"/>
    </source>
</evidence>
<reference evidence="3 4" key="1">
    <citation type="journal article" date="2021" name="Elife">
        <title>Chloroplast acquisition without the gene transfer in kleptoplastic sea slugs, Plakobranchus ocellatus.</title>
        <authorList>
            <person name="Maeda T."/>
            <person name="Takahashi S."/>
            <person name="Yoshida T."/>
            <person name="Shimamura S."/>
            <person name="Takaki Y."/>
            <person name="Nagai Y."/>
            <person name="Toyoda A."/>
            <person name="Suzuki Y."/>
            <person name="Arimoto A."/>
            <person name="Ishii H."/>
            <person name="Satoh N."/>
            <person name="Nishiyama T."/>
            <person name="Hasebe M."/>
            <person name="Maruyama T."/>
            <person name="Minagawa J."/>
            <person name="Obokata J."/>
            <person name="Shigenobu S."/>
        </authorList>
    </citation>
    <scope>NUCLEOTIDE SEQUENCE [LARGE SCALE GENOMIC DNA]</scope>
</reference>
<dbReference type="EMBL" id="BLXT01004969">
    <property type="protein sequence ID" value="GFO18652.1"/>
    <property type="molecule type" value="Genomic_DNA"/>
</dbReference>
<name>A0AAV4BGY9_9GAST</name>
<keyword evidence="4" id="KW-1185">Reference proteome</keyword>
<evidence type="ECO:0000259" key="2">
    <source>
        <dbReference type="PROSITE" id="PS50802"/>
    </source>
</evidence>
<accession>A0AAV4BGY9</accession>
<dbReference type="PROSITE" id="PS50802">
    <property type="entry name" value="OTU"/>
    <property type="match status" value="1"/>
</dbReference>
<dbReference type="GO" id="GO:0006508">
    <property type="term" value="P:proteolysis"/>
    <property type="evidence" value="ECO:0007669"/>
    <property type="project" value="UniProtKB-KW"/>
</dbReference>
<feature type="compositionally biased region" description="Polar residues" evidence="1">
    <location>
        <begin position="69"/>
        <end position="85"/>
    </location>
</feature>
<feature type="non-terminal residue" evidence="3">
    <location>
        <position position="1"/>
    </location>
</feature>
<protein>
    <submittedName>
        <fullName evidence="3">Otu family cysteine protease</fullName>
    </submittedName>
</protein>
<feature type="region of interest" description="Disordered" evidence="1">
    <location>
        <begin position="53"/>
        <end position="92"/>
    </location>
</feature>
<evidence type="ECO:0000256" key="1">
    <source>
        <dbReference type="SAM" id="MobiDB-lite"/>
    </source>
</evidence>
<feature type="domain" description="OTU" evidence="2">
    <location>
        <begin position="139"/>
        <end position="177"/>
    </location>
</feature>
<comment type="caution">
    <text evidence="3">The sequence shown here is derived from an EMBL/GenBank/DDBJ whole genome shotgun (WGS) entry which is preliminary data.</text>
</comment>
<gene>
    <name evidence="3" type="ORF">PoB_004515700</name>
</gene>
<dbReference type="GO" id="GO:0008233">
    <property type="term" value="F:peptidase activity"/>
    <property type="evidence" value="ECO:0007669"/>
    <property type="project" value="UniProtKB-KW"/>
</dbReference>
<proteinExistence type="predicted"/>
<dbReference type="AlphaFoldDB" id="A0AAV4BGY9"/>
<sequence length="177" mass="19032">EREEIVSGAHAGFGDNVESKALGTYELANKGVLLKNKASGSNLKPYVKRQFTSLSTPTSPLPAATPTTGNSFSPTTPITYNGSNSPDEDITVAGESGPPEAVFNPTDLTWRKLQCSRLGLPAPEKIPDRQSREYLGPPEATDSILGDGNCFIRAVSLEITGSREHHEELRVFTVSFL</sequence>
<keyword evidence="3" id="KW-0378">Hydrolase</keyword>